<evidence type="ECO:0000313" key="1">
    <source>
        <dbReference type="EMBL" id="MPN48672.1"/>
    </source>
</evidence>
<gene>
    <name evidence="1" type="ORF">SDC9_196284</name>
</gene>
<organism evidence="1">
    <name type="scientific">bioreactor metagenome</name>
    <dbReference type="NCBI Taxonomy" id="1076179"/>
    <lineage>
        <taxon>unclassified sequences</taxon>
        <taxon>metagenomes</taxon>
        <taxon>ecological metagenomes</taxon>
    </lineage>
</organism>
<proteinExistence type="predicted"/>
<reference evidence="1" key="1">
    <citation type="submission" date="2019-08" db="EMBL/GenBank/DDBJ databases">
        <authorList>
            <person name="Kucharzyk K."/>
            <person name="Murdoch R.W."/>
            <person name="Higgins S."/>
            <person name="Loffler F."/>
        </authorList>
    </citation>
    <scope>NUCLEOTIDE SEQUENCE</scope>
</reference>
<evidence type="ECO:0008006" key="2">
    <source>
        <dbReference type="Google" id="ProtNLM"/>
    </source>
</evidence>
<sequence>MVNDIIFCEKTFELKGISIKCGTIAGIFRERKILLIKELILGEDNLLYFGNEDKFKLVVTPHKSLSKVVVNYEEH</sequence>
<dbReference type="EMBL" id="VSSQ01111208">
    <property type="protein sequence ID" value="MPN48672.1"/>
    <property type="molecule type" value="Genomic_DNA"/>
</dbReference>
<comment type="caution">
    <text evidence="1">The sequence shown here is derived from an EMBL/GenBank/DDBJ whole genome shotgun (WGS) entry which is preliminary data.</text>
</comment>
<protein>
    <recommendedName>
        <fullName evidence="2">PRC-barrel domain-containing protein</fullName>
    </recommendedName>
</protein>
<dbReference type="AlphaFoldDB" id="A0A645ICX0"/>
<accession>A0A645ICX0</accession>
<name>A0A645ICX0_9ZZZZ</name>